<accession>A0ABW0CKT5</accession>
<dbReference type="EMBL" id="JBHSKM010000011">
    <property type="protein sequence ID" value="MFC5215842.1"/>
    <property type="molecule type" value="Genomic_DNA"/>
</dbReference>
<feature type="region of interest" description="Disordered" evidence="4">
    <location>
        <begin position="1"/>
        <end position="49"/>
    </location>
</feature>
<dbReference type="Pfam" id="PF13432">
    <property type="entry name" value="TPR_16"/>
    <property type="match status" value="4"/>
</dbReference>
<comment type="caution">
    <text evidence="6">The sequence shown here is derived from an EMBL/GenBank/DDBJ whole genome shotgun (WGS) entry which is preliminary data.</text>
</comment>
<protein>
    <submittedName>
        <fullName evidence="6">Tetratricopeptide repeat protein</fullName>
    </submittedName>
</protein>
<dbReference type="InterPro" id="IPR051012">
    <property type="entry name" value="CellSynth/LPSAsmb/PSIAsmb"/>
</dbReference>
<evidence type="ECO:0000256" key="2">
    <source>
        <dbReference type="ARBA" id="ARBA00022803"/>
    </source>
</evidence>
<keyword evidence="1" id="KW-0677">Repeat</keyword>
<keyword evidence="5" id="KW-0812">Transmembrane</keyword>
<name>A0ABW0CKT5_STRCD</name>
<keyword evidence="7" id="KW-1185">Reference proteome</keyword>
<sequence length="503" mass="53387">MAPRKNDDAPENEAFQPVRRLRTRSVQGRSGGSGAAAPEDGKGEGGGGETRVAALRRFAAAARRHRALHLTGCAALLAVALTAGSIALGAARDNTGERVAPASAAVSPGLLTTGDLDTGIASLQAHLRDQPKDYGSWSALGLAYVEQARTKGDPSRYPQAEQAFQRSLALSRDNDQALAGQAALAAARHDFEDALKYADRALKVNPYSERALCTRVDALVELGRYADAAKAADTADDRRPGIPVFTRYAYVRELRGDVRTAERVLQQALSSAVSPGDLAYVATQLGQLAWNQGNYDTALTHYARALAADENYLPALEGRARAQAASGDRAAALNGLKDVVSRYPLPGPLVELGELYESAGDQVKADDQYALVDAWTALARANGVNADLDTALAAADHGDKGSALRAARAEWDRRRTVHTADALAWALHVNGKDEEALPYARRATATGYRNATFLYHRGVIEHATGDAEDARAHLKAALKLNPGFSALGAREARTALKDLEAAK</sequence>
<dbReference type="SUPFAM" id="SSF81901">
    <property type="entry name" value="HCP-like"/>
    <property type="match status" value="1"/>
</dbReference>
<organism evidence="6 7">
    <name type="scientific">Streptomyces coerulescens</name>
    <dbReference type="NCBI Taxonomy" id="29304"/>
    <lineage>
        <taxon>Bacteria</taxon>
        <taxon>Bacillati</taxon>
        <taxon>Actinomycetota</taxon>
        <taxon>Actinomycetes</taxon>
        <taxon>Kitasatosporales</taxon>
        <taxon>Streptomycetaceae</taxon>
        <taxon>Streptomyces</taxon>
    </lineage>
</organism>
<dbReference type="InterPro" id="IPR011990">
    <property type="entry name" value="TPR-like_helical_dom_sf"/>
</dbReference>
<dbReference type="PANTHER" id="PTHR45586">
    <property type="entry name" value="TPR REPEAT-CONTAINING PROTEIN PA4667"/>
    <property type="match status" value="1"/>
</dbReference>
<dbReference type="Proteomes" id="UP001596263">
    <property type="component" value="Unassembled WGS sequence"/>
</dbReference>
<evidence type="ECO:0000256" key="4">
    <source>
        <dbReference type="SAM" id="MobiDB-lite"/>
    </source>
</evidence>
<reference evidence="7" key="1">
    <citation type="journal article" date="2019" name="Int. J. Syst. Evol. Microbiol.">
        <title>The Global Catalogue of Microorganisms (GCM) 10K type strain sequencing project: providing services to taxonomists for standard genome sequencing and annotation.</title>
        <authorList>
            <consortium name="The Broad Institute Genomics Platform"/>
            <consortium name="The Broad Institute Genome Sequencing Center for Infectious Disease"/>
            <person name="Wu L."/>
            <person name="Ma J."/>
        </authorList>
    </citation>
    <scope>NUCLEOTIDE SEQUENCE [LARGE SCALE GENOMIC DNA]</scope>
    <source>
        <strain evidence="7">KCTC 42586</strain>
    </source>
</reference>
<evidence type="ECO:0000256" key="1">
    <source>
        <dbReference type="ARBA" id="ARBA00022737"/>
    </source>
</evidence>
<evidence type="ECO:0000256" key="5">
    <source>
        <dbReference type="SAM" id="Phobius"/>
    </source>
</evidence>
<keyword evidence="5" id="KW-0472">Membrane</keyword>
<dbReference type="InterPro" id="IPR019734">
    <property type="entry name" value="TPR_rpt"/>
</dbReference>
<evidence type="ECO:0000256" key="3">
    <source>
        <dbReference type="PROSITE-ProRule" id="PRU00339"/>
    </source>
</evidence>
<evidence type="ECO:0000313" key="7">
    <source>
        <dbReference type="Proteomes" id="UP001596263"/>
    </source>
</evidence>
<dbReference type="SMART" id="SM00028">
    <property type="entry name" value="TPR"/>
    <property type="match status" value="4"/>
</dbReference>
<dbReference type="RefSeq" id="WP_380854123.1">
    <property type="nucleotide sequence ID" value="NZ_JBHSKM010000011.1"/>
</dbReference>
<dbReference type="Gene3D" id="1.25.40.10">
    <property type="entry name" value="Tetratricopeptide repeat domain"/>
    <property type="match status" value="3"/>
</dbReference>
<dbReference type="SUPFAM" id="SSF48452">
    <property type="entry name" value="TPR-like"/>
    <property type="match status" value="1"/>
</dbReference>
<dbReference type="PANTHER" id="PTHR45586:SF1">
    <property type="entry name" value="LIPOPOLYSACCHARIDE ASSEMBLY PROTEIN B"/>
    <property type="match status" value="1"/>
</dbReference>
<feature type="transmembrane region" description="Helical" evidence="5">
    <location>
        <begin position="67"/>
        <end position="91"/>
    </location>
</feature>
<feature type="repeat" description="TPR" evidence="3">
    <location>
        <begin position="279"/>
        <end position="312"/>
    </location>
</feature>
<keyword evidence="5" id="KW-1133">Transmembrane helix</keyword>
<feature type="repeat" description="TPR" evidence="3">
    <location>
        <begin position="175"/>
        <end position="208"/>
    </location>
</feature>
<feature type="repeat" description="TPR" evidence="3">
    <location>
        <begin position="451"/>
        <end position="484"/>
    </location>
</feature>
<keyword evidence="2 3" id="KW-0802">TPR repeat</keyword>
<dbReference type="PROSITE" id="PS50005">
    <property type="entry name" value="TPR"/>
    <property type="match status" value="3"/>
</dbReference>
<gene>
    <name evidence="6" type="ORF">ACFPQ9_18550</name>
</gene>
<proteinExistence type="predicted"/>
<evidence type="ECO:0000313" key="6">
    <source>
        <dbReference type="EMBL" id="MFC5215842.1"/>
    </source>
</evidence>